<sequence length="753" mass="81692">MPRLPGIPALAAVGDIPPGRTVELPGRGSTYVIDSGPQHGPTYMLLHSVACTGLMTWYPALEAVRQFGRVVVFDQRCHGHGISAPRFLLEDCADDVAAVADALGIRTFVPVGYSMGSLVAQLVWRRHRERVDGLVLCAGAAAVSRASYERLATGIFAAFIDAFSPPLRGPSLTPVSSVADGAFGVPQWLLDQFRTTSPGAITRALAEITRFDSRPWVPEIDVPTSVVITLRDRAFGTGRQRWLAERIPGAHAVPVDAGHASCTLQAEIRARAERGDRFGTRTRAHRRRIVKQLSGWDVLLLNSETPNVHQHTLKVAVVDTSAFEGEPSFEAFCETLRGRMHLLEPLRYELVDVPLHLHRPMWRENADVDLGYHVRQVRVSAPGGRRELDALIGEIAGTALDRSRPLWELYYAEGLANNRVAVIGKVHHALADGVASANLMARAMEWPDLVPDSGAVAGDTRGEPSAVELIRDAARDHARKLTELPDVLKDGALGIHRLRRRSRQRRDNPDLAHQFHPPPTFLNHRLSPARSFAGATLSLAEAKETSRRLGVTINDLVLATAAGGLRELLLAYDGHADEPIIASVPAATDISRDRITGNALSTMLVSLPVHVDDPLEQVRLTSLAAGIAKENHDLLGPATVGRSLEYVPPTVLRTVFGWTSRRRAPNQLFNVIVSNVPGPRQRGRIAGAVVSEIYSVGPLAAGSAMNVTVWSYVDQLSFSVLSDGETLADTHEATEAMIRAFGRIRTAAGLTVG</sequence>
<evidence type="ECO:0000256" key="4">
    <source>
        <dbReference type="ARBA" id="ARBA00013244"/>
    </source>
</evidence>
<feature type="domain" description="O-acyltransferase WSD1-like N-terminal" evidence="14">
    <location>
        <begin position="293"/>
        <end position="557"/>
    </location>
</feature>
<evidence type="ECO:0000259" key="15">
    <source>
        <dbReference type="Pfam" id="PF06974"/>
    </source>
</evidence>
<proteinExistence type="inferred from homology"/>
<protein>
    <recommendedName>
        <fullName evidence="4 11">Diacylglycerol O-acyltransferase</fullName>
        <ecNumber evidence="4 11">2.3.1.20</ecNumber>
    </recommendedName>
</protein>
<dbReference type="SUPFAM" id="SSF53474">
    <property type="entry name" value="alpha/beta-Hydrolases"/>
    <property type="match status" value="1"/>
</dbReference>
<evidence type="ECO:0000256" key="8">
    <source>
        <dbReference type="ARBA" id="ARBA00023098"/>
    </source>
</evidence>
<evidence type="ECO:0000256" key="2">
    <source>
        <dbReference type="ARBA" id="ARBA00005189"/>
    </source>
</evidence>
<dbReference type="InterPro" id="IPR014292">
    <property type="entry name" value="Acyl_transf_WS/DGAT"/>
</dbReference>
<dbReference type="GO" id="GO:0004144">
    <property type="term" value="F:diacylglycerol O-acyltransferase activity"/>
    <property type="evidence" value="ECO:0007669"/>
    <property type="project" value="UniProtKB-EC"/>
</dbReference>
<evidence type="ECO:0000256" key="12">
    <source>
        <dbReference type="SAM" id="MobiDB-lite"/>
    </source>
</evidence>
<comment type="pathway">
    <text evidence="2">Lipid metabolism.</text>
</comment>
<dbReference type="GO" id="GO:0006071">
    <property type="term" value="P:glycerol metabolic process"/>
    <property type="evidence" value="ECO:0007669"/>
    <property type="project" value="UniProtKB-KW"/>
</dbReference>
<dbReference type="Pfam" id="PF03007">
    <property type="entry name" value="WS_DGAT_cat"/>
    <property type="match status" value="1"/>
</dbReference>
<keyword evidence="5 11" id="KW-0444">Lipid biosynthesis</keyword>
<dbReference type="NCBIfam" id="TIGR02946">
    <property type="entry name" value="acyl_WS_DGAT"/>
    <property type="match status" value="1"/>
</dbReference>
<dbReference type="GO" id="GO:0019432">
    <property type="term" value="P:triglyceride biosynthetic process"/>
    <property type="evidence" value="ECO:0007669"/>
    <property type="project" value="UniProtKB-UniPathway"/>
</dbReference>
<dbReference type="Gene3D" id="3.40.50.1820">
    <property type="entry name" value="alpha/beta hydrolase"/>
    <property type="match status" value="1"/>
</dbReference>
<dbReference type="EMBL" id="CP000580">
    <property type="protein sequence ID" value="ABO01225.1"/>
    <property type="molecule type" value="Genomic_DNA"/>
</dbReference>
<dbReference type="GO" id="GO:0051701">
    <property type="term" value="P:biological process involved in interaction with host"/>
    <property type="evidence" value="ECO:0007669"/>
    <property type="project" value="TreeGrafter"/>
</dbReference>
<dbReference type="InterPro" id="IPR009721">
    <property type="entry name" value="O-acyltransferase_WSD1_C"/>
</dbReference>
<feature type="domain" description="O-acyltransferase WSD1 C-terminal" evidence="15">
    <location>
        <begin position="597"/>
        <end position="744"/>
    </location>
</feature>
<evidence type="ECO:0000259" key="14">
    <source>
        <dbReference type="Pfam" id="PF03007"/>
    </source>
</evidence>
<keyword evidence="9 11" id="KW-0012">Acyltransferase</keyword>
<reference evidence="16" key="1">
    <citation type="submission" date="2007-02" db="EMBL/GenBank/DDBJ databases">
        <title>Complete sequence of Mycobacterium sp. JLS.</title>
        <authorList>
            <consortium name="US DOE Joint Genome Institute"/>
            <person name="Copeland A."/>
            <person name="Lucas S."/>
            <person name="Lapidus A."/>
            <person name="Barry K."/>
            <person name="Detter J.C."/>
            <person name="Glavina del Rio T."/>
            <person name="Hammon N."/>
            <person name="Israni S."/>
            <person name="Dalin E."/>
            <person name="Tice H."/>
            <person name="Pitluck S."/>
            <person name="Chain P."/>
            <person name="Malfatti S."/>
            <person name="Shin M."/>
            <person name="Vergez L."/>
            <person name="Schmutz J."/>
            <person name="Larimer F."/>
            <person name="Land M."/>
            <person name="Hauser L."/>
            <person name="Kyrpides N."/>
            <person name="Mikhailova N."/>
            <person name="Miller C.D."/>
            <person name="Anderson A.J."/>
            <person name="Sims R.C."/>
            <person name="Richardson P."/>
        </authorList>
    </citation>
    <scope>NUCLEOTIDE SEQUENCE [LARGE SCALE GENOMIC DNA]</scope>
    <source>
        <strain evidence="16">JLS</strain>
    </source>
</reference>
<dbReference type="UniPathway" id="UPA00282"/>
<dbReference type="GO" id="GO:0001666">
    <property type="term" value="P:response to hypoxia"/>
    <property type="evidence" value="ECO:0007669"/>
    <property type="project" value="TreeGrafter"/>
</dbReference>
<organism evidence="16">
    <name type="scientific">Mycobacterium sp. (strain JLS)</name>
    <dbReference type="NCBI Taxonomy" id="164757"/>
    <lineage>
        <taxon>Bacteria</taxon>
        <taxon>Bacillati</taxon>
        <taxon>Actinomycetota</taxon>
        <taxon>Actinomycetes</taxon>
        <taxon>Mycobacteriales</taxon>
        <taxon>Mycobacteriaceae</taxon>
        <taxon>Mycobacterium</taxon>
    </lineage>
</organism>
<dbReference type="PANTHER" id="PTHR31650:SF1">
    <property type="entry name" value="WAX ESTER SYNTHASE_DIACYLGLYCEROL ACYLTRANSFERASE 4-RELATED"/>
    <property type="match status" value="1"/>
</dbReference>
<dbReference type="Pfam" id="PF06974">
    <property type="entry name" value="WS_DGAT_C"/>
    <property type="match status" value="1"/>
</dbReference>
<dbReference type="Pfam" id="PF00561">
    <property type="entry name" value="Abhydrolase_1"/>
    <property type="match status" value="1"/>
</dbReference>
<comment type="catalytic activity">
    <reaction evidence="10 11">
        <text>an acyl-CoA + a 1,2-diacyl-sn-glycerol = a triacyl-sn-glycerol + CoA</text>
        <dbReference type="Rhea" id="RHEA:10868"/>
        <dbReference type="ChEBI" id="CHEBI:17815"/>
        <dbReference type="ChEBI" id="CHEBI:57287"/>
        <dbReference type="ChEBI" id="CHEBI:58342"/>
        <dbReference type="ChEBI" id="CHEBI:64615"/>
        <dbReference type="EC" id="2.3.1.20"/>
    </reaction>
</comment>
<evidence type="ECO:0000313" key="16">
    <source>
        <dbReference type="EMBL" id="ABO01225.1"/>
    </source>
</evidence>
<evidence type="ECO:0000256" key="11">
    <source>
        <dbReference type="RuleBase" id="RU361241"/>
    </source>
</evidence>
<dbReference type="GO" id="GO:0071731">
    <property type="term" value="P:response to nitric oxide"/>
    <property type="evidence" value="ECO:0007669"/>
    <property type="project" value="TreeGrafter"/>
</dbReference>
<evidence type="ECO:0000256" key="10">
    <source>
        <dbReference type="ARBA" id="ARBA00048109"/>
    </source>
</evidence>
<dbReference type="EC" id="2.3.1.20" evidence="4 11"/>
<dbReference type="InterPro" id="IPR045034">
    <property type="entry name" value="O-acyltransferase_WSD1-like"/>
</dbReference>
<dbReference type="AlphaFoldDB" id="A0A5Q5CP95"/>
<keyword evidence="7 11" id="KW-0319">Glycerol metabolism</keyword>
<name>A0A5Q5CP95_MYCSJ</name>
<comment type="similarity">
    <text evidence="3 11">Belongs to the long-chain O-acyltransferase family.</text>
</comment>
<dbReference type="GO" id="GO:0005886">
    <property type="term" value="C:plasma membrane"/>
    <property type="evidence" value="ECO:0007669"/>
    <property type="project" value="TreeGrafter"/>
</dbReference>
<evidence type="ECO:0000256" key="7">
    <source>
        <dbReference type="ARBA" id="ARBA00022798"/>
    </source>
</evidence>
<keyword evidence="8 11" id="KW-0443">Lipid metabolism</keyword>
<dbReference type="PANTHER" id="PTHR31650">
    <property type="entry name" value="O-ACYLTRANSFERASE (WSD1-LIKE) FAMILY PROTEIN"/>
    <property type="match status" value="1"/>
</dbReference>
<dbReference type="SUPFAM" id="SSF52777">
    <property type="entry name" value="CoA-dependent acyltransferases"/>
    <property type="match status" value="1"/>
</dbReference>
<evidence type="ECO:0000256" key="9">
    <source>
        <dbReference type="ARBA" id="ARBA00023315"/>
    </source>
</evidence>
<feature type="region of interest" description="Disordered" evidence="12">
    <location>
        <begin position="500"/>
        <end position="519"/>
    </location>
</feature>
<evidence type="ECO:0000256" key="6">
    <source>
        <dbReference type="ARBA" id="ARBA00022679"/>
    </source>
</evidence>
<evidence type="ECO:0000259" key="13">
    <source>
        <dbReference type="Pfam" id="PF00561"/>
    </source>
</evidence>
<evidence type="ECO:0000256" key="5">
    <source>
        <dbReference type="ARBA" id="ARBA00022516"/>
    </source>
</evidence>
<evidence type="ECO:0000256" key="1">
    <source>
        <dbReference type="ARBA" id="ARBA00004771"/>
    </source>
</evidence>
<dbReference type="KEGG" id="mjl:Mjls_5461"/>
<keyword evidence="6 11" id="KW-0808">Transferase</keyword>
<dbReference type="InterPro" id="IPR004255">
    <property type="entry name" value="O-acyltransferase_WSD1_N"/>
</dbReference>
<evidence type="ECO:0000256" key="3">
    <source>
        <dbReference type="ARBA" id="ARBA00009587"/>
    </source>
</evidence>
<accession>A0A5Q5CP95</accession>
<dbReference type="InterPro" id="IPR029058">
    <property type="entry name" value="AB_hydrolase_fold"/>
</dbReference>
<comment type="pathway">
    <text evidence="1 11">Glycerolipid metabolism; triacylglycerol biosynthesis.</text>
</comment>
<gene>
    <name evidence="16" type="ordered locus">Mjls_5461</name>
</gene>
<feature type="domain" description="AB hydrolase-1" evidence="13">
    <location>
        <begin position="69"/>
        <end position="261"/>
    </location>
</feature>
<dbReference type="InterPro" id="IPR000073">
    <property type="entry name" value="AB_hydrolase_1"/>
</dbReference>